<sequence>FWRRQAAIEDELQKEEEAWRDKIRQHEESIMKLQLQMEEEEKALEEQKAKERPLAEQRNIAAVKIQARFRAFLVRKRYGPILKQWKYEMRKKQKILEQIEREMKEREEKLNRRMEENRLKREEERKRQEELARKEYLKQVKRREEYEKKKESLKLEREKQLQLRREEQRKLEQKRAGAVMSENVKNNIENIKKDNNTENIKVIIEENEEVNKKVEESKEKRAEMMDETNNWMIPAERNLAPSMLGSKKEHSSQVNNENLYINSAAQVEENYSQTTYFDKASNDPISKDECLNFSAKDMVENKANYICSSPPNVQPNANNREIKDQFSQYETMNKTVFLMENTTDEVRDTWDSSQDVADSSSKVIFPDDIEKKRINWMNTCKSWSKIYEENQRKQTTLRKRLRKNSVRKMPPLSTEKIIYSGPWSTLQQVTTLTLEDLPACSLSTLSECSNLQVLTLKRCGLVALEGLSSCKDLKYINVEENNIQVIDCANLENLCILILNKNRLSSVYGLDGCKNLQNLELSYNRITRIGGLESLKSLQQLIVDHNQLISTKGLCESPTLIHLDCSFNHLTQVEGIENCGLLQVLKLQGNNLQELPRLENHVLLKELYLDDNSISSVRMLSLYWLPLLQILLLSQNRLTDLVPLNSFVFLEKLDIKNNCLSDLKDVHRWFSGCHNLKELSLSGNPLLQEKNWRIASSITSALGQCWYFNELMKLSIKHRYVHEYGELNVTDGDGPETLQNHLKQTSTGCLQENNLFIMGVTENKQILLDPSKRWITTGDIQATFINSSIPVHQKESRGDQRAFWKGFLLRKKLASALADVKSDKVEDEYEYEEINVDAFTFSEAALEKEWLTLDSTRFPSKTLLLSNQLHWPKVTCHRNNLVFSLYKLFSSLRGFKDISTAQLMLKRAYRMKPKKYNNKSLGNFACTTLNINLNKEGLHSENVIFCFMIVYILSHCFQASPVSREDMGLDLVSMAGGNALTENREKNKPPHRHSATSSSKLWFF</sequence>
<feature type="coiled-coil region" evidence="3">
    <location>
        <begin position="82"/>
        <end position="227"/>
    </location>
</feature>
<keyword evidence="2" id="KW-0677">Repeat</keyword>
<evidence type="ECO:0000256" key="3">
    <source>
        <dbReference type="SAM" id="Coils"/>
    </source>
</evidence>
<accession>A0A8C3QWQ0</accession>
<evidence type="ECO:0000313" key="6">
    <source>
        <dbReference type="Proteomes" id="UP000694396"/>
    </source>
</evidence>
<dbReference type="PROSITE" id="PS50096">
    <property type="entry name" value="IQ"/>
    <property type="match status" value="1"/>
</dbReference>
<dbReference type="Proteomes" id="UP000694396">
    <property type="component" value="Unplaced"/>
</dbReference>
<dbReference type="InterPro" id="IPR000048">
    <property type="entry name" value="IQ_motif_EF-hand-BS"/>
</dbReference>
<organism evidence="5 6">
    <name type="scientific">Cyanoderma ruficeps</name>
    <name type="common">rufous-capped babbler</name>
    <dbReference type="NCBI Taxonomy" id="181631"/>
    <lineage>
        <taxon>Eukaryota</taxon>
        <taxon>Metazoa</taxon>
        <taxon>Chordata</taxon>
        <taxon>Craniata</taxon>
        <taxon>Vertebrata</taxon>
        <taxon>Euteleostomi</taxon>
        <taxon>Archelosauria</taxon>
        <taxon>Archosauria</taxon>
        <taxon>Dinosauria</taxon>
        <taxon>Saurischia</taxon>
        <taxon>Theropoda</taxon>
        <taxon>Coelurosauria</taxon>
        <taxon>Aves</taxon>
        <taxon>Neognathae</taxon>
        <taxon>Neoaves</taxon>
        <taxon>Telluraves</taxon>
        <taxon>Australaves</taxon>
        <taxon>Passeriformes</taxon>
        <taxon>Sylvioidea</taxon>
        <taxon>Timaliidae</taxon>
        <taxon>Cyanoderma</taxon>
    </lineage>
</organism>
<dbReference type="Pfam" id="PF00612">
    <property type="entry name" value="IQ"/>
    <property type="match status" value="1"/>
</dbReference>
<evidence type="ECO:0000256" key="4">
    <source>
        <dbReference type="SAM" id="MobiDB-lite"/>
    </source>
</evidence>
<dbReference type="CDD" id="cd23767">
    <property type="entry name" value="IQCD"/>
    <property type="match status" value="1"/>
</dbReference>
<reference evidence="5" key="1">
    <citation type="submission" date="2025-08" db="UniProtKB">
        <authorList>
            <consortium name="Ensembl"/>
        </authorList>
    </citation>
    <scope>IDENTIFICATION</scope>
</reference>
<keyword evidence="3" id="KW-0175">Coiled coil</keyword>
<feature type="compositionally biased region" description="Polar residues" evidence="4">
    <location>
        <begin position="995"/>
        <end position="1004"/>
    </location>
</feature>
<dbReference type="PANTHER" id="PTHR46652">
    <property type="entry name" value="LEUCINE-RICH REPEAT AND IQ DOMAIN-CONTAINING PROTEIN 1-RELATED"/>
    <property type="match status" value="1"/>
</dbReference>
<evidence type="ECO:0008006" key="7">
    <source>
        <dbReference type="Google" id="ProtNLM"/>
    </source>
</evidence>
<dbReference type="InterPro" id="IPR001611">
    <property type="entry name" value="Leu-rich_rpt"/>
</dbReference>
<keyword evidence="6" id="KW-1185">Reference proteome</keyword>
<dbReference type="InterPro" id="IPR025875">
    <property type="entry name" value="Leu-rich_rpt_4"/>
</dbReference>
<dbReference type="AlphaFoldDB" id="A0A8C3QWQ0"/>
<proteinExistence type="predicted"/>
<dbReference type="SMART" id="SM00015">
    <property type="entry name" value="IQ"/>
    <property type="match status" value="1"/>
</dbReference>
<reference evidence="5" key="2">
    <citation type="submission" date="2025-09" db="UniProtKB">
        <authorList>
            <consortium name="Ensembl"/>
        </authorList>
    </citation>
    <scope>IDENTIFICATION</scope>
</reference>
<feature type="region of interest" description="Disordered" evidence="4">
    <location>
        <begin position="981"/>
        <end position="1004"/>
    </location>
</feature>
<dbReference type="InterPro" id="IPR050836">
    <property type="entry name" value="SDS22/Internalin_LRR"/>
</dbReference>
<evidence type="ECO:0000256" key="1">
    <source>
        <dbReference type="ARBA" id="ARBA00022614"/>
    </source>
</evidence>
<keyword evidence="1" id="KW-0433">Leucine-rich repeat</keyword>
<protein>
    <recommendedName>
        <fullName evidence="7">Leucine-rich repeat and IQ domain-containing protein 1</fullName>
    </recommendedName>
</protein>
<dbReference type="Ensembl" id="ENSCRFT00000012260.1">
    <property type="protein sequence ID" value="ENSCRFP00000011854.1"/>
    <property type="gene ID" value="ENSCRFG00000009185.1"/>
</dbReference>
<evidence type="ECO:0000313" key="5">
    <source>
        <dbReference type="Ensembl" id="ENSCRFP00000011854.1"/>
    </source>
</evidence>
<dbReference type="SMART" id="SM00365">
    <property type="entry name" value="LRR_SD22"/>
    <property type="match status" value="5"/>
</dbReference>
<dbReference type="SUPFAM" id="SSF52058">
    <property type="entry name" value="L domain-like"/>
    <property type="match status" value="1"/>
</dbReference>
<evidence type="ECO:0000256" key="2">
    <source>
        <dbReference type="ARBA" id="ARBA00022737"/>
    </source>
</evidence>
<dbReference type="Gene3D" id="3.80.10.10">
    <property type="entry name" value="Ribonuclease Inhibitor"/>
    <property type="match status" value="1"/>
</dbReference>
<dbReference type="PANTHER" id="PTHR46652:SF7">
    <property type="entry name" value="LEUCINE-RICH REPEAT AND IQ DOMAIN-CONTAINING PROTEIN 1"/>
    <property type="match status" value="1"/>
</dbReference>
<feature type="coiled-coil region" evidence="3">
    <location>
        <begin position="9"/>
        <end position="50"/>
    </location>
</feature>
<dbReference type="InterPro" id="IPR032675">
    <property type="entry name" value="LRR_dom_sf"/>
</dbReference>
<dbReference type="PROSITE" id="PS51450">
    <property type="entry name" value="LRR"/>
    <property type="match status" value="4"/>
</dbReference>
<dbReference type="Pfam" id="PF12799">
    <property type="entry name" value="LRR_4"/>
    <property type="match status" value="1"/>
</dbReference>
<name>A0A8C3QWQ0_9PASS</name>